<evidence type="ECO:0000313" key="3">
    <source>
        <dbReference type="EMBL" id="OIP96227.1"/>
    </source>
</evidence>
<dbReference type="AlphaFoldDB" id="A0A1J5IHQ3"/>
<evidence type="ECO:0000259" key="2">
    <source>
        <dbReference type="Pfam" id="PF01551"/>
    </source>
</evidence>
<keyword evidence="1" id="KW-0175">Coiled coil</keyword>
<dbReference type="STRING" id="1817892.AUK40_05190"/>
<organism evidence="3 4">
    <name type="scientific">Candidatus Wirthbacteria bacterium CG2_30_54_11</name>
    <dbReference type="NCBI Taxonomy" id="1817892"/>
    <lineage>
        <taxon>Bacteria</taxon>
        <taxon>Candidatus Wirthbacteria</taxon>
    </lineage>
</organism>
<sequence>MRKTNLRSMIIRAVSIVMLVCVGTGLGVGRADDLTDQVVDNKKQIIILESKIADQQRKIEQLKLQESNIENQIELLDAEKDQTQLELDAAQMQLDQVTADIDGVTAQIDQTQKDLDLQVEIFKEHVNDTYILSRTSALDVLVEAKTMADYVRRLEYQEVMDDQNNLILADLNTIKENLTEQKQSLDEKRSQLEEMKAQVVAKQAELDEQIATKEALLSQTRGLQANYQNIIDANVRAKNEIDSQIRSIEAEIARKAEEARQNAIDNGTDPGPATPSRAGFIWPVKGTITMNFWESYPDWMLRVYSWLNNGNARYHTGIDIAAPSGSTIKAPKAGEVVLVRDFGSSGYGKCVMIDHNGVISLYGHMSSISVFLGQEVDQGDTVGAVGSSGFSTGAHLHLEFREKGKLVDPLSYLP</sequence>
<name>A0A1J5IHQ3_9BACT</name>
<dbReference type="PANTHER" id="PTHR21666:SF270">
    <property type="entry name" value="MUREIN HYDROLASE ACTIVATOR ENVC"/>
    <property type="match status" value="1"/>
</dbReference>
<dbReference type="EMBL" id="MNZT01000091">
    <property type="protein sequence ID" value="OIP96227.1"/>
    <property type="molecule type" value="Genomic_DNA"/>
</dbReference>
<accession>A0A1J5IHQ3</accession>
<gene>
    <name evidence="3" type="ORF">AUK40_05190</name>
</gene>
<feature type="domain" description="M23ase beta-sheet core" evidence="2">
    <location>
        <begin position="314"/>
        <end position="409"/>
    </location>
</feature>
<evidence type="ECO:0000313" key="4">
    <source>
        <dbReference type="Proteomes" id="UP000183245"/>
    </source>
</evidence>
<dbReference type="Gene3D" id="2.70.70.10">
    <property type="entry name" value="Glucose Permease (Domain IIA)"/>
    <property type="match status" value="1"/>
</dbReference>
<dbReference type="InterPro" id="IPR050570">
    <property type="entry name" value="Cell_wall_metabolism_enzyme"/>
</dbReference>
<comment type="caution">
    <text evidence="3">The sequence shown here is derived from an EMBL/GenBank/DDBJ whole genome shotgun (WGS) entry which is preliminary data.</text>
</comment>
<proteinExistence type="predicted"/>
<dbReference type="InterPro" id="IPR016047">
    <property type="entry name" value="M23ase_b-sheet_dom"/>
</dbReference>
<dbReference type="SUPFAM" id="SSF51261">
    <property type="entry name" value="Duplicated hybrid motif"/>
    <property type="match status" value="1"/>
</dbReference>
<dbReference type="InterPro" id="IPR011055">
    <property type="entry name" value="Dup_hybrid_motif"/>
</dbReference>
<dbReference type="Gene3D" id="6.10.250.3150">
    <property type="match status" value="1"/>
</dbReference>
<protein>
    <recommendedName>
        <fullName evidence="2">M23ase beta-sheet core domain-containing protein</fullName>
    </recommendedName>
</protein>
<dbReference type="Pfam" id="PF01551">
    <property type="entry name" value="Peptidase_M23"/>
    <property type="match status" value="1"/>
</dbReference>
<feature type="coiled-coil region" evidence="1">
    <location>
        <begin position="45"/>
        <end position="114"/>
    </location>
</feature>
<dbReference type="PANTHER" id="PTHR21666">
    <property type="entry name" value="PEPTIDASE-RELATED"/>
    <property type="match status" value="1"/>
</dbReference>
<dbReference type="Proteomes" id="UP000183245">
    <property type="component" value="Unassembled WGS sequence"/>
</dbReference>
<dbReference type="GO" id="GO:0004222">
    <property type="term" value="F:metalloendopeptidase activity"/>
    <property type="evidence" value="ECO:0007669"/>
    <property type="project" value="TreeGrafter"/>
</dbReference>
<dbReference type="CDD" id="cd12797">
    <property type="entry name" value="M23_peptidase"/>
    <property type="match status" value="1"/>
</dbReference>
<reference evidence="3 4" key="1">
    <citation type="journal article" date="2016" name="Environ. Microbiol.">
        <title>Genomic resolution of a cold subsurface aquifer community provides metabolic insights for novel microbes adapted to high CO concentrations.</title>
        <authorList>
            <person name="Probst A.J."/>
            <person name="Castelle C.J."/>
            <person name="Singh A."/>
            <person name="Brown C.T."/>
            <person name="Anantharaman K."/>
            <person name="Sharon I."/>
            <person name="Hug L.A."/>
            <person name="Burstein D."/>
            <person name="Emerson J.B."/>
            <person name="Thomas B.C."/>
            <person name="Banfield J.F."/>
        </authorList>
    </citation>
    <scope>NUCLEOTIDE SEQUENCE [LARGE SCALE GENOMIC DNA]</scope>
    <source>
        <strain evidence="3">CG2_30_54_11</strain>
    </source>
</reference>
<evidence type="ECO:0000256" key="1">
    <source>
        <dbReference type="SAM" id="Coils"/>
    </source>
</evidence>
<feature type="coiled-coil region" evidence="1">
    <location>
        <begin position="168"/>
        <end position="212"/>
    </location>
</feature>